<gene>
    <name evidence="1" type="ORF">GRI69_05075</name>
</gene>
<dbReference type="AlphaFoldDB" id="A0A844XQ44"/>
<accession>A0A844XQ44</accession>
<keyword evidence="2" id="KW-1185">Reference proteome</keyword>
<protein>
    <submittedName>
        <fullName evidence="1">Uncharacterized protein</fullName>
    </submittedName>
</protein>
<sequence>MSVESPAKLLANSQDAIAEAVQAHKAMAILRLLDGDVLRGSANDHLMVVALDLLGLRTSRAEMRQLIELLEKEGAIRSSWAEELLVFQLAHHGRELVEGRVFAEGMERPNLDSL</sequence>
<dbReference type="Proteomes" id="UP000448199">
    <property type="component" value="Unassembled WGS sequence"/>
</dbReference>
<comment type="caution">
    <text evidence="1">The sequence shown here is derived from an EMBL/GenBank/DDBJ whole genome shotgun (WGS) entry which is preliminary data.</text>
</comment>
<dbReference type="RefSeq" id="WP_160727187.1">
    <property type="nucleotide sequence ID" value="NZ_WTYC01000002.1"/>
</dbReference>
<reference evidence="1 2" key="1">
    <citation type="submission" date="2019-12" db="EMBL/GenBank/DDBJ databases">
        <title>Genomic-based taxomic classification of the family Erythrobacteraceae.</title>
        <authorList>
            <person name="Xu L."/>
        </authorList>
    </citation>
    <scope>NUCLEOTIDE SEQUENCE [LARGE SCALE GENOMIC DNA]</scope>
    <source>
        <strain evidence="1 2">DSM 17792</strain>
    </source>
</reference>
<organism evidence="1 2">
    <name type="scientific">Qipengyuania vulgaris</name>
    <dbReference type="NCBI Taxonomy" id="291985"/>
    <lineage>
        <taxon>Bacteria</taxon>
        <taxon>Pseudomonadati</taxon>
        <taxon>Pseudomonadota</taxon>
        <taxon>Alphaproteobacteria</taxon>
        <taxon>Sphingomonadales</taxon>
        <taxon>Erythrobacteraceae</taxon>
        <taxon>Qipengyuania</taxon>
    </lineage>
</organism>
<proteinExistence type="predicted"/>
<dbReference type="OrthoDB" id="9799372at2"/>
<evidence type="ECO:0000313" key="2">
    <source>
        <dbReference type="Proteomes" id="UP000448199"/>
    </source>
</evidence>
<dbReference type="EMBL" id="WTYC01000002">
    <property type="protein sequence ID" value="MXO47626.1"/>
    <property type="molecule type" value="Genomic_DNA"/>
</dbReference>
<name>A0A844XQ44_9SPHN</name>
<evidence type="ECO:0000313" key="1">
    <source>
        <dbReference type="EMBL" id="MXO47626.1"/>
    </source>
</evidence>